<dbReference type="Proteomes" id="UP000663918">
    <property type="component" value="Chromosome"/>
</dbReference>
<dbReference type="AlphaFoldDB" id="A0A975GVE4"/>
<evidence type="ECO:0000313" key="3">
    <source>
        <dbReference type="EMBL" id="QTC91317.1"/>
    </source>
</evidence>
<gene>
    <name evidence="3" type="ORF">IFJ75_19320</name>
</gene>
<proteinExistence type="predicted"/>
<reference evidence="3" key="1">
    <citation type="submission" date="2020-09" db="EMBL/GenBank/DDBJ databases">
        <title>Brevundimonas sp. LVF2 isolated from a puddle in Goettingen, Germany.</title>
        <authorList>
            <person name="Friedrich I."/>
            <person name="Klassen A."/>
            <person name="Hannes N."/>
            <person name="Schneider D."/>
            <person name="Hertel R."/>
            <person name="Daniel R."/>
        </authorList>
    </citation>
    <scope>NUCLEOTIDE SEQUENCE</scope>
    <source>
        <strain evidence="3">LVF2</strain>
    </source>
</reference>
<dbReference type="PANTHER" id="PTHR43798">
    <property type="entry name" value="MONOACYLGLYCEROL LIPASE"/>
    <property type="match status" value="1"/>
</dbReference>
<evidence type="ECO:0000256" key="1">
    <source>
        <dbReference type="SAM" id="SignalP"/>
    </source>
</evidence>
<protein>
    <submittedName>
        <fullName evidence="3">Alpha/beta hydrolase</fullName>
    </submittedName>
</protein>
<evidence type="ECO:0000313" key="4">
    <source>
        <dbReference type="Proteomes" id="UP000663918"/>
    </source>
</evidence>
<accession>A0A975GVE4</accession>
<dbReference type="GO" id="GO:0016787">
    <property type="term" value="F:hydrolase activity"/>
    <property type="evidence" value="ECO:0007669"/>
    <property type="project" value="UniProtKB-KW"/>
</dbReference>
<dbReference type="PRINTS" id="PR00111">
    <property type="entry name" value="ABHYDROLASE"/>
</dbReference>
<dbReference type="InterPro" id="IPR000073">
    <property type="entry name" value="AB_hydrolase_1"/>
</dbReference>
<feature type="signal peptide" evidence="1">
    <location>
        <begin position="1"/>
        <end position="25"/>
    </location>
</feature>
<dbReference type="PROSITE" id="PS51257">
    <property type="entry name" value="PROKAR_LIPOPROTEIN"/>
    <property type="match status" value="1"/>
</dbReference>
<keyword evidence="3" id="KW-0378">Hydrolase</keyword>
<dbReference type="InterPro" id="IPR029058">
    <property type="entry name" value="AB_hydrolase_fold"/>
</dbReference>
<sequence>MRLLSAPVWAIAAGCLLFTASGAVAETRFAPVEGSQVAYEACGDGPKTVVLIHDGILDSSAWDGVWPRLCDAFTVVRYDRRGYGASPAATAPYDPVADLAAVLQAAGVANATLVGSSAGGGVAVEYALAHPDAVKGLVLVGPAVSGFRPTDHFMRRTANLVGLLSRGRLEEAARDPYILTPSAEAARAFVVADLGAHPGNFGAGRMMRSGEGVLGRLKDLSAPTLIVTGEIDMPDVHAHAGALEALIPGARRLVMPGGGHFIYLERPDAFVSVLEDFLAAP</sequence>
<dbReference type="InterPro" id="IPR050266">
    <property type="entry name" value="AB_hydrolase_sf"/>
</dbReference>
<dbReference type="KEGG" id="bgoe:IFJ75_19320"/>
<dbReference type="EMBL" id="CP062222">
    <property type="protein sequence ID" value="QTC91317.1"/>
    <property type="molecule type" value="Genomic_DNA"/>
</dbReference>
<name>A0A975GVE4_9CAUL</name>
<feature type="chain" id="PRO_5037340006" evidence="1">
    <location>
        <begin position="26"/>
        <end position="281"/>
    </location>
</feature>
<keyword evidence="1" id="KW-0732">Signal</keyword>
<dbReference type="GO" id="GO:0016020">
    <property type="term" value="C:membrane"/>
    <property type="evidence" value="ECO:0007669"/>
    <property type="project" value="TreeGrafter"/>
</dbReference>
<dbReference type="Pfam" id="PF00561">
    <property type="entry name" value="Abhydrolase_1"/>
    <property type="match status" value="1"/>
</dbReference>
<feature type="domain" description="AB hydrolase-1" evidence="2">
    <location>
        <begin position="49"/>
        <end position="267"/>
    </location>
</feature>
<dbReference type="Gene3D" id="3.40.50.1820">
    <property type="entry name" value="alpha/beta hydrolase"/>
    <property type="match status" value="1"/>
</dbReference>
<dbReference type="RefSeq" id="WP_207870491.1">
    <property type="nucleotide sequence ID" value="NZ_CP062222.1"/>
</dbReference>
<organism evidence="3 4">
    <name type="scientific">Brevundimonas goettingensis</name>
    <dbReference type="NCBI Taxonomy" id="2774190"/>
    <lineage>
        <taxon>Bacteria</taxon>
        <taxon>Pseudomonadati</taxon>
        <taxon>Pseudomonadota</taxon>
        <taxon>Alphaproteobacteria</taxon>
        <taxon>Caulobacterales</taxon>
        <taxon>Caulobacteraceae</taxon>
        <taxon>Brevundimonas</taxon>
    </lineage>
</organism>
<keyword evidence="4" id="KW-1185">Reference proteome</keyword>
<dbReference type="SUPFAM" id="SSF53474">
    <property type="entry name" value="alpha/beta-Hydrolases"/>
    <property type="match status" value="1"/>
</dbReference>
<dbReference type="PANTHER" id="PTHR43798:SF33">
    <property type="entry name" value="HYDROLASE, PUTATIVE (AFU_ORTHOLOGUE AFUA_2G14860)-RELATED"/>
    <property type="match status" value="1"/>
</dbReference>
<evidence type="ECO:0000259" key="2">
    <source>
        <dbReference type="Pfam" id="PF00561"/>
    </source>
</evidence>